<dbReference type="EMBL" id="JABAHY010000006">
    <property type="protein sequence ID" value="NLS09951.1"/>
    <property type="molecule type" value="Genomic_DNA"/>
</dbReference>
<dbReference type="Pfam" id="PF01418">
    <property type="entry name" value="HTH_6"/>
    <property type="match status" value="1"/>
</dbReference>
<reference evidence="6 7" key="1">
    <citation type="submission" date="2020-04" db="EMBL/GenBank/DDBJ databases">
        <title>Nesterenkonia sp. nov., isolated from marine sediment.</title>
        <authorList>
            <person name="Zhang G."/>
        </authorList>
    </citation>
    <scope>NUCLEOTIDE SEQUENCE [LARGE SCALE GENOMIC DNA]</scope>
    <source>
        <strain evidence="6 7">MY13</strain>
    </source>
</reference>
<dbReference type="SUPFAM" id="SSF46689">
    <property type="entry name" value="Homeodomain-like"/>
    <property type="match status" value="1"/>
</dbReference>
<name>A0A7X8TJK0_9MICC</name>
<dbReference type="InterPro" id="IPR046348">
    <property type="entry name" value="SIS_dom_sf"/>
</dbReference>
<dbReference type="GO" id="GO:0003700">
    <property type="term" value="F:DNA-binding transcription factor activity"/>
    <property type="evidence" value="ECO:0007669"/>
    <property type="project" value="InterPro"/>
</dbReference>
<dbReference type="InterPro" id="IPR001347">
    <property type="entry name" value="SIS_dom"/>
</dbReference>
<dbReference type="InterPro" id="IPR000281">
    <property type="entry name" value="HTH_RpiR"/>
</dbReference>
<dbReference type="Gene3D" id="1.10.10.10">
    <property type="entry name" value="Winged helix-like DNA-binding domain superfamily/Winged helix DNA-binding domain"/>
    <property type="match status" value="1"/>
</dbReference>
<dbReference type="Pfam" id="PF01380">
    <property type="entry name" value="SIS"/>
    <property type="match status" value="1"/>
</dbReference>
<feature type="domain" description="SIS" evidence="5">
    <location>
        <begin position="121"/>
        <end position="261"/>
    </location>
</feature>
<dbReference type="InterPro" id="IPR009057">
    <property type="entry name" value="Homeodomain-like_sf"/>
</dbReference>
<keyword evidence="2" id="KW-0238">DNA-binding</keyword>
<dbReference type="GO" id="GO:0003677">
    <property type="term" value="F:DNA binding"/>
    <property type="evidence" value="ECO:0007669"/>
    <property type="project" value="UniProtKB-KW"/>
</dbReference>
<comment type="caution">
    <text evidence="6">The sequence shown here is derived from an EMBL/GenBank/DDBJ whole genome shotgun (WGS) entry which is preliminary data.</text>
</comment>
<sequence length="264" mass="27413">MSSRLRSLLPGLKVGHAAVVELIIDDPVFVLDATAQEIAHRAQVSAATVVRAVRSAGFTGLPDLKKTLARVSYEAASTPSATRSLTEASTTAELTDVIIASHAESLRAAHGTLDQAAVTEAIRTLRSARRVLVTASGTSLPVATDVSYRLTMSGLTVQHSADNYSSVLLAGLLGPEDVLLAVSHSGQTPQTLDVVEEARTGGATIMAITSYSQSQLARLADIPLVAVGSTGAEQLVESSSRIAHLAVVDVLHSALTLDLNTESS</sequence>
<evidence type="ECO:0000256" key="3">
    <source>
        <dbReference type="ARBA" id="ARBA00023163"/>
    </source>
</evidence>
<keyword evidence="3" id="KW-0804">Transcription</keyword>
<dbReference type="RefSeq" id="WP_168887432.1">
    <property type="nucleotide sequence ID" value="NZ_JABAHY010000006.1"/>
</dbReference>
<dbReference type="AlphaFoldDB" id="A0A7X8TJK0"/>
<dbReference type="PANTHER" id="PTHR30514">
    <property type="entry name" value="GLUCOKINASE"/>
    <property type="match status" value="1"/>
</dbReference>
<dbReference type="InterPro" id="IPR036388">
    <property type="entry name" value="WH-like_DNA-bd_sf"/>
</dbReference>
<dbReference type="InterPro" id="IPR035472">
    <property type="entry name" value="RpiR-like_SIS"/>
</dbReference>
<dbReference type="PROSITE" id="PS51464">
    <property type="entry name" value="SIS"/>
    <property type="match status" value="1"/>
</dbReference>
<evidence type="ECO:0000313" key="6">
    <source>
        <dbReference type="EMBL" id="NLS09951.1"/>
    </source>
</evidence>
<dbReference type="SUPFAM" id="SSF53697">
    <property type="entry name" value="SIS domain"/>
    <property type="match status" value="1"/>
</dbReference>
<dbReference type="PANTHER" id="PTHR30514:SF1">
    <property type="entry name" value="HTH-TYPE TRANSCRIPTIONAL REGULATOR HEXR-RELATED"/>
    <property type="match status" value="1"/>
</dbReference>
<keyword evidence="1" id="KW-0805">Transcription regulation</keyword>
<dbReference type="Gene3D" id="3.40.50.10490">
    <property type="entry name" value="Glucose-6-phosphate isomerase like protein, domain 1"/>
    <property type="match status" value="1"/>
</dbReference>
<organism evidence="6 7">
    <name type="scientific">Nesterenkonia sedimenti</name>
    <dbReference type="NCBI Taxonomy" id="1463632"/>
    <lineage>
        <taxon>Bacteria</taxon>
        <taxon>Bacillati</taxon>
        <taxon>Actinomycetota</taxon>
        <taxon>Actinomycetes</taxon>
        <taxon>Micrococcales</taxon>
        <taxon>Micrococcaceae</taxon>
        <taxon>Nesterenkonia</taxon>
    </lineage>
</organism>
<feature type="domain" description="HTH rpiR-type" evidence="4">
    <location>
        <begin position="1"/>
        <end position="75"/>
    </location>
</feature>
<evidence type="ECO:0000256" key="1">
    <source>
        <dbReference type="ARBA" id="ARBA00023015"/>
    </source>
</evidence>
<dbReference type="Proteomes" id="UP000523139">
    <property type="component" value="Unassembled WGS sequence"/>
</dbReference>
<evidence type="ECO:0000259" key="5">
    <source>
        <dbReference type="PROSITE" id="PS51464"/>
    </source>
</evidence>
<gene>
    <name evidence="6" type="ORF">HGQ17_08035</name>
</gene>
<dbReference type="CDD" id="cd05013">
    <property type="entry name" value="SIS_RpiR"/>
    <property type="match status" value="1"/>
</dbReference>
<dbReference type="InterPro" id="IPR047640">
    <property type="entry name" value="RpiR-like"/>
</dbReference>
<evidence type="ECO:0000256" key="2">
    <source>
        <dbReference type="ARBA" id="ARBA00023125"/>
    </source>
</evidence>
<keyword evidence="7" id="KW-1185">Reference proteome</keyword>
<evidence type="ECO:0000313" key="7">
    <source>
        <dbReference type="Proteomes" id="UP000523139"/>
    </source>
</evidence>
<dbReference type="GO" id="GO:1901135">
    <property type="term" value="P:carbohydrate derivative metabolic process"/>
    <property type="evidence" value="ECO:0007669"/>
    <property type="project" value="InterPro"/>
</dbReference>
<protein>
    <submittedName>
        <fullName evidence="6">MurR/RpiR family transcriptional regulator</fullName>
    </submittedName>
</protein>
<proteinExistence type="predicted"/>
<dbReference type="GO" id="GO:0097367">
    <property type="term" value="F:carbohydrate derivative binding"/>
    <property type="evidence" value="ECO:0007669"/>
    <property type="project" value="InterPro"/>
</dbReference>
<evidence type="ECO:0000259" key="4">
    <source>
        <dbReference type="PROSITE" id="PS51071"/>
    </source>
</evidence>
<accession>A0A7X8TJK0</accession>
<dbReference type="PROSITE" id="PS51071">
    <property type="entry name" value="HTH_RPIR"/>
    <property type="match status" value="1"/>
</dbReference>